<reference evidence="2" key="1">
    <citation type="journal article" date="2020" name="Nature">
        <title>Giant virus diversity and host interactions through global metagenomics.</title>
        <authorList>
            <person name="Schulz F."/>
            <person name="Roux S."/>
            <person name="Paez-Espino D."/>
            <person name="Jungbluth S."/>
            <person name="Walsh D.A."/>
            <person name="Denef V.J."/>
            <person name="McMahon K.D."/>
            <person name="Konstantinidis K.T."/>
            <person name="Eloe-Fadrosh E.A."/>
            <person name="Kyrpides N.C."/>
            <person name="Woyke T."/>
        </authorList>
    </citation>
    <scope>NUCLEOTIDE SEQUENCE</scope>
    <source>
        <strain evidence="2">GVMAG-M-3300023174-176</strain>
    </source>
</reference>
<dbReference type="InterPro" id="IPR043804">
    <property type="entry name" value="DUF5871"/>
</dbReference>
<feature type="compositionally biased region" description="Low complexity" evidence="1">
    <location>
        <begin position="263"/>
        <end position="284"/>
    </location>
</feature>
<proteinExistence type="predicted"/>
<feature type="compositionally biased region" description="Acidic residues" evidence="1">
    <location>
        <begin position="285"/>
        <end position="295"/>
    </location>
</feature>
<organism evidence="2">
    <name type="scientific">viral metagenome</name>
    <dbReference type="NCBI Taxonomy" id="1070528"/>
    <lineage>
        <taxon>unclassified sequences</taxon>
        <taxon>metagenomes</taxon>
        <taxon>organismal metagenomes</taxon>
    </lineage>
</organism>
<evidence type="ECO:0000313" key="2">
    <source>
        <dbReference type="EMBL" id="QHT15822.1"/>
    </source>
</evidence>
<feature type="compositionally biased region" description="Basic residues" evidence="1">
    <location>
        <begin position="301"/>
        <end position="312"/>
    </location>
</feature>
<feature type="region of interest" description="Disordered" evidence="1">
    <location>
        <begin position="230"/>
        <end position="312"/>
    </location>
</feature>
<accession>A0A6C0DHG3</accession>
<evidence type="ECO:0000256" key="1">
    <source>
        <dbReference type="SAM" id="MobiDB-lite"/>
    </source>
</evidence>
<feature type="compositionally biased region" description="Low complexity" evidence="1">
    <location>
        <begin position="233"/>
        <end position="244"/>
    </location>
</feature>
<feature type="compositionally biased region" description="Acidic residues" evidence="1">
    <location>
        <begin position="251"/>
        <end position="262"/>
    </location>
</feature>
<sequence>MASNTILPSEFNGRNVTVAAPKVVEIEKDGKRQAVGKKAYINYNGERLNLQSATEMRIPFGLSIYAAEGGGAAKHSINVSFNGYQQAGDVKAFYETITALDNAVKDAAVKNSKAWFGKERTREVLEEFYTPSIKFGKDASKDYPPTMKLNLRRSGDGYETKFYDPAGKPIRGIPAEEMLAKGATVTALMECSDVWIAGTGKFNLRWNVTQLIVHKIPDGRSEFAFKLPGVTPSSNSNSNSSSSSRAAPATLEDEVDDEEEQQELATATRTSSAVAAVLPAASQEDAAEESEEEEAPPPPKKQVKKRNVVVAK</sequence>
<name>A0A6C0DHG3_9ZZZZ</name>
<dbReference type="AlphaFoldDB" id="A0A6C0DHG3"/>
<dbReference type="EMBL" id="MN739613">
    <property type="protein sequence ID" value="QHT15822.1"/>
    <property type="molecule type" value="Genomic_DNA"/>
</dbReference>
<dbReference type="Pfam" id="PF19196">
    <property type="entry name" value="DUF5871"/>
    <property type="match status" value="1"/>
</dbReference>
<protein>
    <submittedName>
        <fullName evidence="2">Uncharacterized protein</fullName>
    </submittedName>
</protein>